<dbReference type="SUPFAM" id="SSF63380">
    <property type="entry name" value="Riboflavin synthase domain-like"/>
    <property type="match status" value="1"/>
</dbReference>
<dbReference type="InterPro" id="IPR005066">
    <property type="entry name" value="MoCF_OxRdtse_dimer"/>
</dbReference>
<evidence type="ECO:0000256" key="10">
    <source>
        <dbReference type="ARBA" id="ARBA00011738"/>
    </source>
</evidence>
<dbReference type="Proteomes" id="UP001056012">
    <property type="component" value="Chromosome 2"/>
</dbReference>
<evidence type="ECO:0000313" key="36">
    <source>
        <dbReference type="EMBL" id="USP75388.1"/>
    </source>
</evidence>
<keyword evidence="18" id="KW-0479">Metal-binding</keyword>
<evidence type="ECO:0000256" key="9">
    <source>
        <dbReference type="ARBA" id="ARBA00010429"/>
    </source>
</evidence>
<dbReference type="EC" id="1.7.1.4" evidence="30"/>
<comment type="cofactor">
    <cofactor evidence="3">
        <name>[4Fe-4S] cluster</name>
        <dbReference type="ChEBI" id="CHEBI:49883"/>
    </cofactor>
</comment>
<gene>
    <name evidence="36" type="ORF">yc1106_02662</name>
</gene>
<comment type="similarity">
    <text evidence="8">Belongs to the nitrate reductase family.</text>
</comment>
<keyword evidence="16" id="KW-0285">Flavoprotein</keyword>
<comment type="catalytic activity">
    <reaction evidence="27">
        <text>nitrite + NADP(+) + H2O = nitrate + NADPH + H(+)</text>
        <dbReference type="Rhea" id="RHEA:19061"/>
        <dbReference type="ChEBI" id="CHEBI:15377"/>
        <dbReference type="ChEBI" id="CHEBI:15378"/>
        <dbReference type="ChEBI" id="CHEBI:16301"/>
        <dbReference type="ChEBI" id="CHEBI:17632"/>
        <dbReference type="ChEBI" id="CHEBI:57783"/>
        <dbReference type="ChEBI" id="CHEBI:58349"/>
        <dbReference type="EC" id="1.7.1.3"/>
    </reaction>
</comment>
<dbReference type="PROSITE" id="PS51296">
    <property type="entry name" value="RIESKE"/>
    <property type="match status" value="1"/>
</dbReference>
<evidence type="ECO:0000256" key="12">
    <source>
        <dbReference type="ARBA" id="ARBA00015499"/>
    </source>
</evidence>
<feature type="region of interest" description="Disordered" evidence="32">
    <location>
        <begin position="1"/>
        <end position="71"/>
    </location>
</feature>
<dbReference type="GO" id="GO:0043546">
    <property type="term" value="F:molybdopterin cofactor binding"/>
    <property type="evidence" value="ECO:0007669"/>
    <property type="project" value="InterPro"/>
</dbReference>
<dbReference type="SUPFAM" id="SSF55124">
    <property type="entry name" value="Nitrite/Sulfite reductase N-terminal domain-like"/>
    <property type="match status" value="1"/>
</dbReference>
<dbReference type="CDD" id="cd06183">
    <property type="entry name" value="cyt_b5_reduct_like"/>
    <property type="match status" value="1"/>
</dbReference>
<dbReference type="InterPro" id="IPR017927">
    <property type="entry name" value="FAD-bd_FR_type"/>
</dbReference>
<evidence type="ECO:0000313" key="37">
    <source>
        <dbReference type="Proteomes" id="UP001056012"/>
    </source>
</evidence>
<name>A0A9Q8Z6U6_CURCL</name>
<dbReference type="FunFam" id="3.10.120.10:FF:000016">
    <property type="entry name" value="Nitrate reductase"/>
    <property type="match status" value="1"/>
</dbReference>
<evidence type="ECO:0000256" key="16">
    <source>
        <dbReference type="ARBA" id="ARBA00022630"/>
    </source>
</evidence>
<dbReference type="InterPro" id="IPR017941">
    <property type="entry name" value="Rieske_2Fe-2S"/>
</dbReference>
<dbReference type="InterPro" id="IPR001433">
    <property type="entry name" value="OxRdtase_FAD/NAD-bd"/>
</dbReference>
<dbReference type="InterPro" id="IPR052034">
    <property type="entry name" value="NasD-like"/>
</dbReference>
<comment type="catalytic activity">
    <reaction evidence="29">
        <text>NH4(+) + 3 NADP(+) + 2 H2O = nitrite + 3 NADPH + 5 H(+)</text>
        <dbReference type="Rhea" id="RHEA:24632"/>
        <dbReference type="ChEBI" id="CHEBI:15377"/>
        <dbReference type="ChEBI" id="CHEBI:15378"/>
        <dbReference type="ChEBI" id="CHEBI:16301"/>
        <dbReference type="ChEBI" id="CHEBI:28938"/>
        <dbReference type="ChEBI" id="CHEBI:57783"/>
        <dbReference type="ChEBI" id="CHEBI:58349"/>
        <dbReference type="EC" id="1.7.1.4"/>
    </reaction>
</comment>
<evidence type="ECO:0000256" key="2">
    <source>
        <dbReference type="ARBA" id="ARBA00001929"/>
    </source>
</evidence>
<dbReference type="PANTHER" id="PTHR43809">
    <property type="entry name" value="NITRITE REDUCTASE (NADH) LARGE SUBUNIT"/>
    <property type="match status" value="1"/>
</dbReference>
<dbReference type="EMBL" id="CP089275">
    <property type="protein sequence ID" value="USP75388.1"/>
    <property type="molecule type" value="Genomic_DNA"/>
</dbReference>
<dbReference type="FunFam" id="1.10.10.1100:FF:000002">
    <property type="entry name" value="Nitrite reductase large subunit"/>
    <property type="match status" value="1"/>
</dbReference>
<dbReference type="InterPro" id="IPR022407">
    <property type="entry name" value="OxRdtase_Mopterin_BS"/>
</dbReference>
<feature type="compositionally biased region" description="Basic and acidic residues" evidence="32">
    <location>
        <begin position="1247"/>
        <end position="1265"/>
    </location>
</feature>
<keyword evidence="19" id="KW-0274">FAD</keyword>
<dbReference type="InterPro" id="IPR006066">
    <property type="entry name" value="NO2/SO3_Rdtase_FeS/sirohaem_BS"/>
</dbReference>
<dbReference type="Pfam" id="PF03404">
    <property type="entry name" value="Mo-co_dimer"/>
    <property type="match status" value="1"/>
</dbReference>
<evidence type="ECO:0000259" key="35">
    <source>
        <dbReference type="PROSITE" id="PS51384"/>
    </source>
</evidence>
<dbReference type="InterPro" id="IPR036400">
    <property type="entry name" value="Cyt_B5-like_heme/steroid_sf"/>
</dbReference>
<dbReference type="Gene3D" id="3.90.480.20">
    <property type="match status" value="1"/>
</dbReference>
<dbReference type="PROSITE" id="PS51384">
    <property type="entry name" value="FAD_FR"/>
    <property type="match status" value="1"/>
</dbReference>
<dbReference type="InterPro" id="IPR036188">
    <property type="entry name" value="FAD/NAD-bd_sf"/>
</dbReference>
<dbReference type="PROSITE" id="PS50255">
    <property type="entry name" value="CYTOCHROME_B5_2"/>
    <property type="match status" value="1"/>
</dbReference>
<dbReference type="InterPro" id="IPR023753">
    <property type="entry name" value="FAD/NAD-binding_dom"/>
</dbReference>
<dbReference type="CDD" id="cd03529">
    <property type="entry name" value="Rieske_NirD"/>
    <property type="match status" value="1"/>
</dbReference>
<dbReference type="FunFam" id="3.30.413.10:FF:000007">
    <property type="entry name" value="Nitrite reductase [NAD(P)H] large subunit"/>
    <property type="match status" value="1"/>
</dbReference>
<evidence type="ECO:0000256" key="19">
    <source>
        <dbReference type="ARBA" id="ARBA00022827"/>
    </source>
</evidence>
<keyword evidence="14" id="KW-0500">Molybdenum</keyword>
<evidence type="ECO:0000256" key="15">
    <source>
        <dbReference type="ARBA" id="ARBA00022617"/>
    </source>
</evidence>
<keyword evidence="20" id="KW-0521">NADP</keyword>
<evidence type="ECO:0000256" key="32">
    <source>
        <dbReference type="SAM" id="MobiDB-lite"/>
    </source>
</evidence>
<dbReference type="NCBIfam" id="TIGR02378">
    <property type="entry name" value="nirD_assim_sml"/>
    <property type="match status" value="1"/>
</dbReference>
<dbReference type="CDD" id="cd19943">
    <property type="entry name" value="NirB_Fer2_BFD-like_1"/>
    <property type="match status" value="1"/>
</dbReference>
<dbReference type="Gene3D" id="3.50.50.60">
    <property type="entry name" value="FAD/NAD(P)-binding domain"/>
    <property type="match status" value="2"/>
</dbReference>
<dbReference type="SUPFAM" id="SSF50022">
    <property type="entry name" value="ISP domain"/>
    <property type="match status" value="1"/>
</dbReference>
<evidence type="ECO:0000256" key="22">
    <source>
        <dbReference type="ARBA" id="ARBA00023004"/>
    </source>
</evidence>
<evidence type="ECO:0000259" key="33">
    <source>
        <dbReference type="PROSITE" id="PS50255"/>
    </source>
</evidence>
<evidence type="ECO:0000256" key="8">
    <source>
        <dbReference type="ARBA" id="ARBA00006253"/>
    </source>
</evidence>
<protein>
    <recommendedName>
        <fullName evidence="12">Nitrate reductase [NADPH]</fullName>
        <ecNumber evidence="11">1.7.1.3</ecNumber>
        <ecNumber evidence="30">1.7.1.4</ecNumber>
    </recommendedName>
    <alternativeName>
        <fullName evidence="31">Nitrite reductase [NAD(P)H]</fullName>
    </alternativeName>
</protein>
<comment type="cofactor">
    <cofactor evidence="4">
        <name>heme</name>
        <dbReference type="ChEBI" id="CHEBI:30413"/>
    </cofactor>
</comment>
<comment type="cofactor">
    <cofactor evidence="26">
        <name>[2Fe-2S] cluster</name>
        <dbReference type="ChEBI" id="CHEBI:190135"/>
    </cofactor>
</comment>
<dbReference type="Gene3D" id="2.102.10.10">
    <property type="entry name" value="Rieske [2Fe-2S] iron-sulphur domain"/>
    <property type="match status" value="1"/>
</dbReference>
<dbReference type="PRINTS" id="PR00406">
    <property type="entry name" value="CYTB5RDTASE"/>
</dbReference>
<dbReference type="Gene3D" id="3.30.413.10">
    <property type="entry name" value="Sulfite Reductase Hemoprotein, domain 1"/>
    <property type="match status" value="1"/>
</dbReference>
<dbReference type="InterPro" id="IPR008333">
    <property type="entry name" value="Cbr1-like_FAD-bd_dom"/>
</dbReference>
<evidence type="ECO:0000256" key="7">
    <source>
        <dbReference type="ARBA" id="ARBA00005096"/>
    </source>
</evidence>
<dbReference type="Pfam" id="PF00174">
    <property type="entry name" value="Oxidored_molyb"/>
    <property type="match status" value="1"/>
</dbReference>
<dbReference type="CDD" id="cd19944">
    <property type="entry name" value="NirB_Fer2_BFD-like_2"/>
    <property type="match status" value="1"/>
</dbReference>
<dbReference type="GO" id="GO:0008942">
    <property type="term" value="F:nitrite reductase [NAD(P)H] activity"/>
    <property type="evidence" value="ECO:0007669"/>
    <property type="project" value="UniProtKB-EC"/>
</dbReference>
<dbReference type="SUPFAM" id="SSF55856">
    <property type="entry name" value="Cytochrome b5-like heme/steroid binding domain"/>
    <property type="match status" value="1"/>
</dbReference>
<dbReference type="Pfam" id="PF01077">
    <property type="entry name" value="NIR_SIR"/>
    <property type="match status" value="1"/>
</dbReference>
<comment type="similarity">
    <text evidence="9">Belongs to the nitrite and sulfite reductase 4Fe-4S domain family.</text>
</comment>
<sequence>MSVDTQKPATAAISLLSQQLPPSPPETVDGNDNESTTSSSTEPDFPLPPPANTPPQVLDLDKPTPDAHVPRDPRLIRLTGVHPFNVEAPLTDLFNEGFLTSPELFYVRNHGAVPEVHDAECLDWEFSVEGLVENPLRITLRQLLEEYENVTYPITLVCAGNRRKEQNVVRKSKGFSWGPAGVSTALFTGVVMKDVIERAKPLRRAKYVCMEGADKLPNGYYGTSVKLNWVMDPNRGIMLAHKMNGEMLRPDHGKPLRAVIPGQIGGRSVKWLKKLIITAEPSDNWYHIYDNRVLPAMVDPDEAAKNARWWVDERYAIYDLSPNSAIAFPEHNEKLALSSIKGSYNVRGYAYSGGGRRVTRCELSLDQGKSWRLANIDYPEDKYRAFVDRQLYGARLDMDWRETSFCWCFWNIAIDTEELKQADDIVLRVMDESMCIQPKDMYWSVLGMMNNPWFRIVIHKEGDTLRFEHPTQPALMPGGWMERVKKAGGNLTNGHWGEKVDGEEQEHAAVEAAKEIKMTKDGIDNVIGIDELRKHEGEESPWFVLNGEVYDGTAFLEGHPGGAQSIVSAAGTDATDEFMAIHSETAKKMMPDYHIGTLDKASQKALVQGQPSAESAESRPIFLHPREWRKTILHSKTRVSSDTHIFRFKLDHDDQTLGLPTGQHLMLRLRDPVTRDAIIRSYTPISPTNQPGYCDILIKVYADTPSRAGGKMTKALDALPLGHSLDVKGPIGKFEYLGRGLCSINGKEQRTVKRFYMVCGGSGITPIYQVLRAVMQDQEDATHCTWDDTCSPGQEYHYPFAQLVQGFRGDCLGTKMAETEPIVIHGIEPSSGESHSPPGDRHITATWGSKDGSISNRQWNDAEANRLPEKITDLKSKGMINQGHPRKRLVVVGFGMVGIAFIEKLMKYDVKRREYDIIVIGEEPHLAYNRVGLTSFFQHRKVENLYLNPEEWYSSMPEGALRYHLNSLVTEIDAREKVVKTSSGQMVSYDILVLATGSDALLPRHTPGHDAKGVFVYRTIEDLQRLIEFSTTRKGTTGAVVGGGLLGLEAAHAMMDLENFASVKLIERNRWVLSRQLDGDAGGMVVEQVRALGLDVMLSKRVGKIITTEDNFVKGVVFEDGEEMDCSCICFAIGIKPRDELARKAGIKCADRGGGIVVGSDLSTSQPDIYAVGECANWESQTFGLIAPGVEMADVLAFNLTQAKAHAPRKFKAPDLSTKLKLLGVEVASFGDFFADRDGPKNMPGRQRADSKEPNAKTTRDRVKSLTDGPAPPPVKALTYKDPFQQVYKKYLFTMDGKYLLGGMMIGDTKDYIKLLPMVKNQKPLEVAPSELIVGVQKGEDDGSDLADDTQICSCHNVTKGDVVNATKDGTCKSIGDVKSCTKAGTGCGGCMPLVQTIFNKTMAAMGNEVKNHLCPHFEYSRADLFNIIHVKGLKNFAAVMKEAGKDPNSLGCEACKPTIGNIVASLYNKHLLEVSNRGLQDTNDRFLANIQRNGTFSVVPRVSGGEITPEKLIIIGTVAKKYNLYTKITGGQRIDMFGARKQDLPDIWQELIDGGMESGHAYAKSLRTVKSCVGTTWCRFGIGDSVGMAVRLEERYKSIRGPHKIKGGVSGCVRECAEAQNKDFGLIATEKGFNIFVGGNGGAKPRHSELLAKDVPPDEVVPILDRYLALYIRTADKLQRTARWIENLPGGIKYLQEVILEDKLGICADLEKQMEDLVGTFFCEWTEVLKDPKKRAWFSQFANTSENIIDTIEPTQERGQERPSYWPKDSVTEDFRGTKWTELSWQPLVKAEEFQDTDTGDSKAIKRGDTQLAVFKVRGKYYCTQQMCPHKRAFVLSDGLIGDDLANNKLWVSCPYHKRNYELSGDNAGKCANDESVNIAVFPIEERSDGWLYVKLPSVEELDSVLGTSKFKITKRESEDPFVALDKKLQRLQLKGRKGVPVSHLEGGLGEKGKAAQILAGGERGAGGLDW</sequence>
<dbReference type="SUPFAM" id="SSF56524">
    <property type="entry name" value="Oxidoreductase molybdopterin-binding domain"/>
    <property type="match status" value="1"/>
</dbReference>
<dbReference type="EC" id="1.7.1.3" evidence="11"/>
<dbReference type="GO" id="GO:0051537">
    <property type="term" value="F:2 iron, 2 sulfur cluster binding"/>
    <property type="evidence" value="ECO:0007669"/>
    <property type="project" value="UniProtKB-KW"/>
</dbReference>
<dbReference type="OrthoDB" id="432169at2759"/>
<evidence type="ECO:0000256" key="27">
    <source>
        <dbReference type="ARBA" id="ARBA00049155"/>
    </source>
</evidence>
<keyword evidence="24" id="KW-0534">Nitrate assimilation</keyword>
<evidence type="ECO:0000256" key="3">
    <source>
        <dbReference type="ARBA" id="ARBA00001966"/>
    </source>
</evidence>
<dbReference type="GO" id="GO:0015980">
    <property type="term" value="P:energy derivation by oxidation of organic compounds"/>
    <property type="evidence" value="ECO:0007669"/>
    <property type="project" value="UniProtKB-ARBA"/>
</dbReference>
<evidence type="ECO:0000256" key="23">
    <source>
        <dbReference type="ARBA" id="ARBA00023014"/>
    </source>
</evidence>
<evidence type="ECO:0000256" key="18">
    <source>
        <dbReference type="ARBA" id="ARBA00022723"/>
    </source>
</evidence>
<reference evidence="36" key="1">
    <citation type="submission" date="2021-12" db="EMBL/GenBank/DDBJ databases">
        <title>Curvularia clavata genome.</title>
        <authorList>
            <person name="Cao Y."/>
        </authorList>
    </citation>
    <scope>NUCLEOTIDE SEQUENCE</scope>
    <source>
        <strain evidence="36">Yc1106</strain>
    </source>
</reference>
<dbReference type="SUPFAM" id="SSF51905">
    <property type="entry name" value="FAD/NAD(P)-binding domain"/>
    <property type="match status" value="2"/>
</dbReference>
<dbReference type="Pfam" id="PF00173">
    <property type="entry name" value="Cyt-b5"/>
    <property type="match status" value="1"/>
</dbReference>
<evidence type="ECO:0000256" key="14">
    <source>
        <dbReference type="ARBA" id="ARBA00022505"/>
    </source>
</evidence>
<dbReference type="Gene3D" id="2.40.30.10">
    <property type="entry name" value="Translation factors"/>
    <property type="match status" value="1"/>
</dbReference>
<dbReference type="Pfam" id="PF00355">
    <property type="entry name" value="Rieske"/>
    <property type="match status" value="1"/>
</dbReference>
<dbReference type="Pfam" id="PF00970">
    <property type="entry name" value="FAD_binding_6"/>
    <property type="match status" value="1"/>
</dbReference>
<dbReference type="InterPro" id="IPR014756">
    <property type="entry name" value="Ig_E-set"/>
</dbReference>
<dbReference type="InterPro" id="IPR006067">
    <property type="entry name" value="NO2/SO3_Rdtase_4Fe4S_dom"/>
</dbReference>
<keyword evidence="25" id="KW-1015">Disulfide bond</keyword>
<dbReference type="PROSITE" id="PS00559">
    <property type="entry name" value="MOLYBDOPTERIN_EUK"/>
    <property type="match status" value="1"/>
</dbReference>
<evidence type="ECO:0000256" key="29">
    <source>
        <dbReference type="ARBA" id="ARBA00051413"/>
    </source>
</evidence>
<dbReference type="PRINTS" id="PR00407">
    <property type="entry name" value="EUMOPTERIN"/>
</dbReference>
<comment type="cofactor">
    <cofactor evidence="2">
        <name>siroheme</name>
        <dbReference type="ChEBI" id="CHEBI:60052"/>
    </cofactor>
</comment>
<dbReference type="GO" id="GO:0050464">
    <property type="term" value="F:nitrate reductase (NADPH) activity"/>
    <property type="evidence" value="ECO:0007669"/>
    <property type="project" value="UniProtKB-EC"/>
</dbReference>
<dbReference type="InterPro" id="IPR008335">
    <property type="entry name" value="Mopterin_OxRdtase_euk"/>
</dbReference>
<dbReference type="InterPro" id="IPR039261">
    <property type="entry name" value="FNR_nucleotide-bd"/>
</dbReference>
<dbReference type="Gene3D" id="3.40.50.80">
    <property type="entry name" value="Nucleotide-binding domain of ferredoxin-NADP reductase (FNR) module"/>
    <property type="match status" value="1"/>
</dbReference>
<feature type="domain" description="FAD-binding FR-type" evidence="35">
    <location>
        <begin position="626"/>
        <end position="737"/>
    </location>
</feature>
<dbReference type="Gene3D" id="3.90.420.10">
    <property type="entry name" value="Oxidoreductase, molybdopterin-binding domain"/>
    <property type="match status" value="1"/>
</dbReference>
<dbReference type="InterPro" id="IPR012748">
    <property type="entry name" value="Rieske-like_NirD"/>
</dbReference>
<evidence type="ECO:0000256" key="25">
    <source>
        <dbReference type="ARBA" id="ARBA00023157"/>
    </source>
</evidence>
<keyword evidence="23" id="KW-0411">Iron-sulfur</keyword>
<dbReference type="PROSITE" id="PS00365">
    <property type="entry name" value="NIR_SIR"/>
    <property type="match status" value="1"/>
</dbReference>
<evidence type="ECO:0000256" key="1">
    <source>
        <dbReference type="ARBA" id="ARBA00001924"/>
    </source>
</evidence>
<evidence type="ECO:0000256" key="26">
    <source>
        <dbReference type="ARBA" id="ARBA00034078"/>
    </source>
</evidence>
<dbReference type="InterPro" id="IPR036922">
    <property type="entry name" value="Rieske_2Fe-2S_sf"/>
</dbReference>
<evidence type="ECO:0000259" key="34">
    <source>
        <dbReference type="PROSITE" id="PS51296"/>
    </source>
</evidence>
<evidence type="ECO:0000256" key="5">
    <source>
        <dbReference type="ARBA" id="ARBA00001974"/>
    </source>
</evidence>
<dbReference type="Gene3D" id="2.60.40.650">
    <property type="match status" value="1"/>
</dbReference>
<evidence type="ECO:0000256" key="11">
    <source>
        <dbReference type="ARBA" id="ARBA00012673"/>
    </source>
</evidence>
<dbReference type="SUPFAM" id="SSF56014">
    <property type="entry name" value="Nitrite and sulphite reductase 4Fe-4S domain-like"/>
    <property type="match status" value="1"/>
</dbReference>
<comment type="cofactor">
    <cofactor evidence="1">
        <name>Mo-molybdopterin</name>
        <dbReference type="ChEBI" id="CHEBI:71302"/>
    </cofactor>
</comment>
<dbReference type="InterPro" id="IPR005117">
    <property type="entry name" value="NiRdtase/SiRdtase_haem-b_fer"/>
</dbReference>
<dbReference type="PROSITE" id="PS00191">
    <property type="entry name" value="CYTOCHROME_B5_1"/>
    <property type="match status" value="1"/>
</dbReference>
<dbReference type="InterPro" id="IPR036374">
    <property type="entry name" value="OxRdtase_Mopterin-bd_sf"/>
</dbReference>
<evidence type="ECO:0000256" key="17">
    <source>
        <dbReference type="ARBA" id="ARBA00022714"/>
    </source>
</evidence>
<feature type="region of interest" description="Disordered" evidence="32">
    <location>
        <begin position="1236"/>
        <end position="1277"/>
    </location>
</feature>
<keyword evidence="22" id="KW-0408">Iron</keyword>
<dbReference type="InterPro" id="IPR036136">
    <property type="entry name" value="Nit/Sulf_reduc_fer-like_dom_sf"/>
</dbReference>
<dbReference type="FunFam" id="3.90.420.10:FF:000005">
    <property type="entry name" value="Nitrate reductase"/>
    <property type="match status" value="1"/>
</dbReference>
<proteinExistence type="inferred from homology"/>
<dbReference type="GO" id="GO:0030151">
    <property type="term" value="F:molybdenum ion binding"/>
    <property type="evidence" value="ECO:0007669"/>
    <property type="project" value="InterPro"/>
</dbReference>
<comment type="subunit">
    <text evidence="10">Homodimer.</text>
</comment>
<evidence type="ECO:0000256" key="24">
    <source>
        <dbReference type="ARBA" id="ARBA00023063"/>
    </source>
</evidence>
<keyword evidence="21" id="KW-0560">Oxidoreductase</keyword>
<keyword evidence="13" id="KW-0004">4Fe-4S</keyword>
<dbReference type="PANTHER" id="PTHR43809:SF1">
    <property type="entry name" value="NITRITE REDUCTASE (NADH) LARGE SUBUNIT"/>
    <property type="match status" value="1"/>
</dbReference>
<evidence type="ECO:0000256" key="30">
    <source>
        <dbReference type="ARBA" id="ARBA00066907"/>
    </source>
</evidence>
<dbReference type="GO" id="GO:0051539">
    <property type="term" value="F:4 iron, 4 sulfur cluster binding"/>
    <property type="evidence" value="ECO:0007669"/>
    <property type="project" value="UniProtKB-KW"/>
</dbReference>
<evidence type="ECO:0000256" key="6">
    <source>
        <dbReference type="ARBA" id="ARBA00003838"/>
    </source>
</evidence>
<evidence type="ECO:0000256" key="20">
    <source>
        <dbReference type="ARBA" id="ARBA00022857"/>
    </source>
</evidence>
<dbReference type="Gene3D" id="3.10.120.10">
    <property type="entry name" value="Cytochrome b5-like heme/steroid binding domain"/>
    <property type="match status" value="1"/>
</dbReference>
<evidence type="ECO:0000256" key="31">
    <source>
        <dbReference type="ARBA" id="ARBA00070300"/>
    </source>
</evidence>
<dbReference type="Pfam" id="PF04324">
    <property type="entry name" value="Fer2_BFD"/>
    <property type="match status" value="1"/>
</dbReference>
<dbReference type="InterPro" id="IPR018506">
    <property type="entry name" value="Cyt_B5_heme-BS"/>
</dbReference>
<comment type="catalytic activity">
    <reaction evidence="28">
        <text>NH4(+) + 3 NAD(+) + 2 H2O = nitrite + 3 NADH + 5 H(+)</text>
        <dbReference type="Rhea" id="RHEA:24628"/>
        <dbReference type="ChEBI" id="CHEBI:15377"/>
        <dbReference type="ChEBI" id="CHEBI:15378"/>
        <dbReference type="ChEBI" id="CHEBI:16301"/>
        <dbReference type="ChEBI" id="CHEBI:28938"/>
        <dbReference type="ChEBI" id="CHEBI:57540"/>
        <dbReference type="ChEBI" id="CHEBI:57945"/>
        <dbReference type="EC" id="1.7.1.4"/>
    </reaction>
</comment>
<evidence type="ECO:0000256" key="21">
    <source>
        <dbReference type="ARBA" id="ARBA00023002"/>
    </source>
</evidence>
<dbReference type="InterPro" id="IPR045854">
    <property type="entry name" value="NO2/SO3_Rdtase_4Fe4S_sf"/>
</dbReference>
<keyword evidence="15" id="KW-0349">Heme</keyword>
<dbReference type="PRINTS" id="PR00363">
    <property type="entry name" value="CYTOCHROMEB5"/>
</dbReference>
<comment type="pathway">
    <text evidence="7">Nitrogen metabolism; nitrate reduction (assimilation).</text>
</comment>
<dbReference type="Gene3D" id="1.10.10.1100">
    <property type="entry name" value="BFD-like [2Fe-2S]-binding domain"/>
    <property type="match status" value="1"/>
</dbReference>
<comment type="function">
    <text evidence="6">Nitrate reductase is a key enzyme involved in the first step of nitrate assimilation in plants, fungi and bacteria.</text>
</comment>
<dbReference type="VEuPathDB" id="FungiDB:yc1106_02662"/>
<comment type="cofactor">
    <cofactor evidence="5">
        <name>FAD</name>
        <dbReference type="ChEBI" id="CHEBI:57692"/>
    </cofactor>
</comment>
<feature type="domain" description="Rieske" evidence="34">
    <location>
        <begin position="1786"/>
        <end position="1894"/>
    </location>
</feature>
<dbReference type="Pfam" id="PF07992">
    <property type="entry name" value="Pyr_redox_2"/>
    <property type="match status" value="1"/>
</dbReference>
<evidence type="ECO:0000256" key="28">
    <source>
        <dbReference type="ARBA" id="ARBA00050114"/>
    </source>
</evidence>
<evidence type="ECO:0000256" key="13">
    <source>
        <dbReference type="ARBA" id="ARBA00022485"/>
    </source>
</evidence>
<organism evidence="36 37">
    <name type="scientific">Curvularia clavata</name>
    <dbReference type="NCBI Taxonomy" id="95742"/>
    <lineage>
        <taxon>Eukaryota</taxon>
        <taxon>Fungi</taxon>
        <taxon>Dikarya</taxon>
        <taxon>Ascomycota</taxon>
        <taxon>Pezizomycotina</taxon>
        <taxon>Dothideomycetes</taxon>
        <taxon>Pleosporomycetidae</taxon>
        <taxon>Pleosporales</taxon>
        <taxon>Pleosporineae</taxon>
        <taxon>Pleosporaceae</taxon>
        <taxon>Curvularia</taxon>
    </lineage>
</organism>
<dbReference type="GO" id="GO:0020037">
    <property type="term" value="F:heme binding"/>
    <property type="evidence" value="ECO:0007669"/>
    <property type="project" value="InterPro"/>
</dbReference>
<feature type="domain" description="Cytochrome b5 heme-binding" evidence="33">
    <location>
        <begin position="524"/>
        <end position="599"/>
    </location>
</feature>
<dbReference type="InterPro" id="IPR007419">
    <property type="entry name" value="BFD-like_2Fe2S-bd_dom"/>
</dbReference>
<dbReference type="InterPro" id="IPR041854">
    <property type="entry name" value="BFD-like_2Fe2S-bd_dom_sf"/>
</dbReference>
<evidence type="ECO:0000256" key="4">
    <source>
        <dbReference type="ARBA" id="ARBA00001971"/>
    </source>
</evidence>
<dbReference type="GO" id="GO:0042128">
    <property type="term" value="P:nitrate assimilation"/>
    <property type="evidence" value="ECO:0007669"/>
    <property type="project" value="UniProtKB-KW"/>
</dbReference>
<dbReference type="InterPro" id="IPR017938">
    <property type="entry name" value="Riboflavin_synthase-like_b-brl"/>
</dbReference>
<keyword evidence="37" id="KW-1185">Reference proteome</keyword>
<dbReference type="Pfam" id="PF03460">
    <property type="entry name" value="NIR_SIR_ferr"/>
    <property type="match status" value="1"/>
</dbReference>
<dbReference type="SMART" id="SM01117">
    <property type="entry name" value="Cyt-b5"/>
    <property type="match status" value="1"/>
</dbReference>
<feature type="compositionally biased region" description="Basic and acidic residues" evidence="32">
    <location>
        <begin position="59"/>
        <end position="71"/>
    </location>
</feature>
<dbReference type="Pfam" id="PF00175">
    <property type="entry name" value="NAD_binding_1"/>
    <property type="match status" value="1"/>
</dbReference>
<keyword evidence="17" id="KW-0001">2Fe-2S</keyword>
<dbReference type="InterPro" id="IPR001199">
    <property type="entry name" value="Cyt_B5-like_heme/steroid-bd"/>
</dbReference>
<dbReference type="SUPFAM" id="SSF52343">
    <property type="entry name" value="Ferredoxin reductase-like, C-terminal NADP-linked domain"/>
    <property type="match status" value="1"/>
</dbReference>
<dbReference type="InterPro" id="IPR000572">
    <property type="entry name" value="OxRdtase_Mopterin-bd_dom"/>
</dbReference>
<dbReference type="PRINTS" id="PR00397">
    <property type="entry name" value="SIROHAEM"/>
</dbReference>
<accession>A0A9Q8Z6U6</accession>
<dbReference type="SUPFAM" id="SSF81296">
    <property type="entry name" value="E set domains"/>
    <property type="match status" value="1"/>
</dbReference>